<evidence type="ECO:0000313" key="3">
    <source>
        <dbReference type="EMBL" id="GLR18183.1"/>
    </source>
</evidence>
<keyword evidence="4" id="KW-1185">Reference proteome</keyword>
<evidence type="ECO:0000256" key="1">
    <source>
        <dbReference type="SAM" id="Coils"/>
    </source>
</evidence>
<proteinExistence type="predicted"/>
<dbReference type="Gene3D" id="2.150.10.10">
    <property type="entry name" value="Serralysin-like metalloprotease, C-terminal"/>
    <property type="match status" value="2"/>
</dbReference>
<accession>A0AA37SU42</accession>
<name>A0AA37SU42_9BACT</name>
<sequence>MKAILYTIILIFISIISLIGQNVGIGTSNPSAKLHVKGDNNTISIKNEGFNEGVIPPSYLMGDQNWQINNVEFYDGNYSAQAPTKLLTDEEAVIEITLNTPVGKDIRVNFAYKHDHSNNEVKFEIFTPSESKEIGHTLTWKIGSSSFIASSSQSIIYFKLSGLKDSQNAETYLDQIMVTYHSDPAFKIEDGTQMSGGILQSDAQGNTSWVDLRSEIDQQVGDATQTLLFRTTNNKLDISNGNQVRILALSNDSGKSLKMNENSLDLTTGTSFTIGSAVSTIGYFQYEGGNGHLSWGKDRSEHTPTGKYTTRWGFENRPNGDYSTTWGYGNTSDQNSSFGTLWGKENLVSGHFATAWGSNNTVSADSLSTAWGTRNKVSGYNSTTWGNNNNLRDSLTTSWGNGNFLTGAYATAWGDDNSVSGRAATATGYRSSAEGNYSMAIGAHARAHSFGELALGRYNATGGSETEWMADDNAFSIGNGNSSLFGANNAFVIKKDGKTGINRNSPEYALDISLNDTGKGIRIGNYDFSRGNGTFLVLEGYNQAIRFQNQGEWGFSLNYSPDDNVFTILDEYDHVMTVDNGKIGFGNYAPERLLHLGSDSAMKPGTSTWEVPSDGRLKRDIKPFNQGLKSIQQINPVWFTYTGAAGIPEGTTVGTVAQDLEKVAPFMVSEWDHVDEHKRSTTYKSVNYHSLSFMLVNAVKEQQEQIEQLMKIVEMQGKQIKALQEAQQNSLAIK</sequence>
<organism evidence="3 4">
    <name type="scientific">Portibacter lacus</name>
    <dbReference type="NCBI Taxonomy" id="1099794"/>
    <lineage>
        <taxon>Bacteria</taxon>
        <taxon>Pseudomonadati</taxon>
        <taxon>Bacteroidota</taxon>
        <taxon>Saprospiria</taxon>
        <taxon>Saprospirales</taxon>
        <taxon>Haliscomenobacteraceae</taxon>
        <taxon>Portibacter</taxon>
    </lineage>
</organism>
<dbReference type="EMBL" id="BSOH01000015">
    <property type="protein sequence ID" value="GLR18183.1"/>
    <property type="molecule type" value="Genomic_DNA"/>
</dbReference>
<dbReference type="Pfam" id="PF13884">
    <property type="entry name" value="Peptidase_S74"/>
    <property type="match status" value="1"/>
</dbReference>
<dbReference type="InterPro" id="IPR030392">
    <property type="entry name" value="S74_ICA"/>
</dbReference>
<dbReference type="InterPro" id="IPR011049">
    <property type="entry name" value="Serralysin-like_metalloprot_C"/>
</dbReference>
<evidence type="ECO:0000313" key="4">
    <source>
        <dbReference type="Proteomes" id="UP001156666"/>
    </source>
</evidence>
<dbReference type="SUPFAM" id="SSF101967">
    <property type="entry name" value="Adhesin YadA, collagen-binding domain"/>
    <property type="match status" value="2"/>
</dbReference>
<evidence type="ECO:0000259" key="2">
    <source>
        <dbReference type="PROSITE" id="PS51688"/>
    </source>
</evidence>
<dbReference type="PROSITE" id="PS51688">
    <property type="entry name" value="ICA"/>
    <property type="match status" value="1"/>
</dbReference>
<dbReference type="Proteomes" id="UP001156666">
    <property type="component" value="Unassembled WGS sequence"/>
</dbReference>
<feature type="domain" description="Peptidase S74" evidence="2">
    <location>
        <begin position="613"/>
        <end position="713"/>
    </location>
</feature>
<comment type="caution">
    <text evidence="3">The sequence shown here is derived from an EMBL/GenBank/DDBJ whole genome shotgun (WGS) entry which is preliminary data.</text>
</comment>
<reference evidence="3" key="2">
    <citation type="submission" date="2023-01" db="EMBL/GenBank/DDBJ databases">
        <title>Draft genome sequence of Portibacter lacus strain NBRC 108769.</title>
        <authorList>
            <person name="Sun Q."/>
            <person name="Mori K."/>
        </authorList>
    </citation>
    <scope>NUCLEOTIDE SEQUENCE</scope>
    <source>
        <strain evidence="3">NBRC 108769</strain>
    </source>
</reference>
<gene>
    <name evidence="3" type="ORF">GCM10007940_27980</name>
</gene>
<dbReference type="CDD" id="cd12820">
    <property type="entry name" value="LbR_YadA-like"/>
    <property type="match status" value="1"/>
</dbReference>
<feature type="coiled-coil region" evidence="1">
    <location>
        <begin position="696"/>
        <end position="726"/>
    </location>
</feature>
<protein>
    <recommendedName>
        <fullName evidence="2">Peptidase S74 domain-containing protein</fullName>
    </recommendedName>
</protein>
<keyword evidence="1" id="KW-0175">Coiled coil</keyword>
<reference evidence="3" key="1">
    <citation type="journal article" date="2014" name="Int. J. Syst. Evol. Microbiol.">
        <title>Complete genome sequence of Corynebacterium casei LMG S-19264T (=DSM 44701T), isolated from a smear-ripened cheese.</title>
        <authorList>
            <consortium name="US DOE Joint Genome Institute (JGI-PGF)"/>
            <person name="Walter F."/>
            <person name="Albersmeier A."/>
            <person name="Kalinowski J."/>
            <person name="Ruckert C."/>
        </authorList>
    </citation>
    <scope>NUCLEOTIDE SEQUENCE</scope>
    <source>
        <strain evidence="3">NBRC 108769</strain>
    </source>
</reference>
<dbReference type="AlphaFoldDB" id="A0AA37SU42"/>
<dbReference type="RefSeq" id="WP_235294387.1">
    <property type="nucleotide sequence ID" value="NZ_BSOH01000015.1"/>
</dbReference>